<organism evidence="2 3">
    <name type="scientific">Candidatus Giovannonibacteria bacterium RIFCSPLOWO2_01_FULL_46_32</name>
    <dbReference type="NCBI Taxonomy" id="1798353"/>
    <lineage>
        <taxon>Bacteria</taxon>
        <taxon>Candidatus Giovannoniibacteriota</taxon>
    </lineage>
</organism>
<gene>
    <name evidence="2" type="ORF">A3B19_01790</name>
</gene>
<reference evidence="2 3" key="1">
    <citation type="journal article" date="2016" name="Nat. Commun.">
        <title>Thousands of microbial genomes shed light on interconnected biogeochemical processes in an aquifer system.</title>
        <authorList>
            <person name="Anantharaman K."/>
            <person name="Brown C.T."/>
            <person name="Hug L.A."/>
            <person name="Sharon I."/>
            <person name="Castelle C.J."/>
            <person name="Probst A.J."/>
            <person name="Thomas B.C."/>
            <person name="Singh A."/>
            <person name="Wilkins M.J."/>
            <person name="Karaoz U."/>
            <person name="Brodie E.L."/>
            <person name="Williams K.H."/>
            <person name="Hubbard S.S."/>
            <person name="Banfield J.F."/>
        </authorList>
    </citation>
    <scope>NUCLEOTIDE SEQUENCE [LARGE SCALE GENOMIC DNA]</scope>
</reference>
<dbReference type="AlphaFoldDB" id="A0A1F5XGY9"/>
<evidence type="ECO:0000313" key="3">
    <source>
        <dbReference type="Proteomes" id="UP000177346"/>
    </source>
</evidence>
<evidence type="ECO:0000256" key="1">
    <source>
        <dbReference type="SAM" id="MobiDB-lite"/>
    </source>
</evidence>
<comment type="caution">
    <text evidence="2">The sequence shown here is derived from an EMBL/GenBank/DDBJ whole genome shotgun (WGS) entry which is preliminary data.</text>
</comment>
<protein>
    <submittedName>
        <fullName evidence="2">Uncharacterized protein</fullName>
    </submittedName>
</protein>
<proteinExistence type="predicted"/>
<feature type="compositionally biased region" description="Basic and acidic residues" evidence="1">
    <location>
        <begin position="1"/>
        <end position="27"/>
    </location>
</feature>
<name>A0A1F5XGY9_9BACT</name>
<dbReference type="Proteomes" id="UP000177346">
    <property type="component" value="Unassembled WGS sequence"/>
</dbReference>
<evidence type="ECO:0000313" key="2">
    <source>
        <dbReference type="EMBL" id="OGF87140.1"/>
    </source>
</evidence>
<feature type="region of interest" description="Disordered" evidence="1">
    <location>
        <begin position="1"/>
        <end position="28"/>
    </location>
</feature>
<dbReference type="EMBL" id="MFIF01000008">
    <property type="protein sequence ID" value="OGF87140.1"/>
    <property type="molecule type" value="Genomic_DNA"/>
</dbReference>
<accession>A0A1F5XGY9</accession>
<sequence>MCYAEKRQPPTKEDAMAMHATRTDSRSPEIYNDGMVRISRNHCREIFITDVRTGTTIRLSSYPHVGGGLQFTTSAIVEPIRITNMIGWRVGPR</sequence>